<sequence length="137" mass="13356">MGTAGMSAATGVPPLQSYQGQARDDQVGHVEIGERAVRPRHIKSRRDVDGAGHVGDRGRSILGGLTRAIHGVVESGMMGSSGMAAASGMAMASGTSSVSGMAAASGMASELGMAAASGNRHGGGIVHVGGLGMAVAS</sequence>
<reference evidence="2 3" key="1">
    <citation type="journal article" date="2006" name="Science">
        <title>Phytophthora genome sequences uncover evolutionary origins and mechanisms of pathogenesis.</title>
        <authorList>
            <person name="Tyler B.M."/>
            <person name="Tripathy S."/>
            <person name="Zhang X."/>
            <person name="Dehal P."/>
            <person name="Jiang R.H."/>
            <person name="Aerts A."/>
            <person name="Arredondo F.D."/>
            <person name="Baxter L."/>
            <person name="Bensasson D."/>
            <person name="Beynon J.L."/>
            <person name="Chapman J."/>
            <person name="Damasceno C.M."/>
            <person name="Dorrance A.E."/>
            <person name="Dou D."/>
            <person name="Dickerman A.W."/>
            <person name="Dubchak I.L."/>
            <person name="Garbelotto M."/>
            <person name="Gijzen M."/>
            <person name="Gordon S.G."/>
            <person name="Govers F."/>
            <person name="Grunwald N.J."/>
            <person name="Huang W."/>
            <person name="Ivors K.L."/>
            <person name="Jones R.W."/>
            <person name="Kamoun S."/>
            <person name="Krampis K."/>
            <person name="Lamour K.H."/>
            <person name="Lee M.K."/>
            <person name="McDonald W.H."/>
            <person name="Medina M."/>
            <person name="Meijer H.J."/>
            <person name="Nordberg E.K."/>
            <person name="Maclean D.J."/>
            <person name="Ospina-Giraldo M.D."/>
            <person name="Morris P.F."/>
            <person name="Phuntumart V."/>
            <person name="Putnam N.H."/>
            <person name="Rash S."/>
            <person name="Rose J.K."/>
            <person name="Sakihama Y."/>
            <person name="Salamov A.A."/>
            <person name="Savidor A."/>
            <person name="Scheuring C.F."/>
            <person name="Smith B.M."/>
            <person name="Sobral B.W."/>
            <person name="Terry A."/>
            <person name="Torto-Alalibo T.A."/>
            <person name="Win J."/>
            <person name="Xu Z."/>
            <person name="Zhang H."/>
            <person name="Grigoriev I.V."/>
            <person name="Rokhsar D.S."/>
            <person name="Boore J.L."/>
        </authorList>
    </citation>
    <scope>NUCLEOTIDE SEQUENCE [LARGE SCALE GENOMIC DNA]</scope>
    <source>
        <strain evidence="2 3">P6497</strain>
    </source>
</reference>
<dbReference type="GeneID" id="20639613"/>
<feature type="compositionally biased region" description="Basic and acidic residues" evidence="1">
    <location>
        <begin position="45"/>
        <end position="59"/>
    </location>
</feature>
<dbReference type="InParanoid" id="G4Z349"/>
<feature type="compositionally biased region" description="Basic and acidic residues" evidence="1">
    <location>
        <begin position="22"/>
        <end position="37"/>
    </location>
</feature>
<dbReference type="KEGG" id="psoj:PHYSODRAFT_264492"/>
<protein>
    <submittedName>
        <fullName evidence="2">Uncharacterized protein</fullName>
    </submittedName>
</protein>
<keyword evidence="3" id="KW-1185">Reference proteome</keyword>
<evidence type="ECO:0000313" key="2">
    <source>
        <dbReference type="EMBL" id="EGZ20078.1"/>
    </source>
</evidence>
<feature type="region of interest" description="Disordered" evidence="1">
    <location>
        <begin position="1"/>
        <end position="59"/>
    </location>
</feature>
<evidence type="ECO:0000313" key="3">
    <source>
        <dbReference type="Proteomes" id="UP000002640"/>
    </source>
</evidence>
<accession>G4Z349</accession>
<organism evidence="2 3">
    <name type="scientific">Phytophthora sojae (strain P6497)</name>
    <name type="common">Soybean stem and root rot agent</name>
    <name type="synonym">Phytophthora megasperma f. sp. glycines</name>
    <dbReference type="NCBI Taxonomy" id="1094619"/>
    <lineage>
        <taxon>Eukaryota</taxon>
        <taxon>Sar</taxon>
        <taxon>Stramenopiles</taxon>
        <taxon>Oomycota</taxon>
        <taxon>Peronosporomycetes</taxon>
        <taxon>Peronosporales</taxon>
        <taxon>Peronosporaceae</taxon>
        <taxon>Phytophthora</taxon>
    </lineage>
</organism>
<dbReference type="RefSeq" id="XP_009522795.1">
    <property type="nucleotide sequence ID" value="XM_009524500.1"/>
</dbReference>
<proteinExistence type="predicted"/>
<evidence type="ECO:0000256" key="1">
    <source>
        <dbReference type="SAM" id="MobiDB-lite"/>
    </source>
</evidence>
<dbReference type="AlphaFoldDB" id="G4Z349"/>
<dbReference type="EMBL" id="JH159153">
    <property type="protein sequence ID" value="EGZ20078.1"/>
    <property type="molecule type" value="Genomic_DNA"/>
</dbReference>
<gene>
    <name evidence="2" type="ORF">PHYSODRAFT_264492</name>
</gene>
<name>G4Z349_PHYSP</name>
<dbReference type="Proteomes" id="UP000002640">
    <property type="component" value="Unassembled WGS sequence"/>
</dbReference>